<dbReference type="OrthoDB" id="427186at2759"/>
<sequence>MSSIKNAKFRELVESGEIPVDSHYVMLRITHILMEYDWGDNKVFSTVELLHSRKWTFGKGDLKFNRTLDCFYLAQLTAALYRSTVSFDIDDPYDDDFDGFYAAYHNLLREDVHEEYYSPSLLAHPSTARFWRLPDLRDLTDTSDQLRGVRREGIGHFTRIPRWAYLVTLTQWRQPTLSTEMLTQLAISSLQKAISRQQRECPDVRPYSETQARFWLKRMGINSRSANLRKDTWAIVYTFSTLIGRGDYDVRQGELLYSTERWESTGPEALEPDLDGSKKSVIQACGWPDGGVSGEIAEMGWEEELGSEEEVLFLATVAAKEIEVLGVDADGHSDDVNYAIRSHMLLGVLRAAFETDRTQHVDGLKRQFVSAGRLDDDGVGPWIERVLEVMEPYVAVDGGVAAHKRPADASGWSELLRLILEENGQVFGRWKMCGMDRNPPFLLKARMDLVTDHHPGMSG</sequence>
<keyword evidence="2" id="KW-1185">Reference proteome</keyword>
<comment type="caution">
    <text evidence="1">The sequence shown here is derived from an EMBL/GenBank/DDBJ whole genome shotgun (WGS) entry which is preliminary data.</text>
</comment>
<evidence type="ECO:0000313" key="1">
    <source>
        <dbReference type="EMBL" id="KAH7362340.1"/>
    </source>
</evidence>
<dbReference type="Proteomes" id="UP000813385">
    <property type="component" value="Unassembled WGS sequence"/>
</dbReference>
<proteinExistence type="predicted"/>
<dbReference type="AlphaFoldDB" id="A0A8K0X519"/>
<accession>A0A8K0X519</accession>
<organism evidence="1 2">
    <name type="scientific">Plectosphaerella cucumerina</name>
    <dbReference type="NCBI Taxonomy" id="40658"/>
    <lineage>
        <taxon>Eukaryota</taxon>
        <taxon>Fungi</taxon>
        <taxon>Dikarya</taxon>
        <taxon>Ascomycota</taxon>
        <taxon>Pezizomycotina</taxon>
        <taxon>Sordariomycetes</taxon>
        <taxon>Hypocreomycetidae</taxon>
        <taxon>Glomerellales</taxon>
        <taxon>Plectosphaerellaceae</taxon>
        <taxon>Plectosphaerella</taxon>
    </lineage>
</organism>
<name>A0A8K0X519_9PEZI</name>
<reference evidence="1" key="1">
    <citation type="journal article" date="2021" name="Nat. Commun.">
        <title>Genetic determinants of endophytism in the Arabidopsis root mycobiome.</title>
        <authorList>
            <person name="Mesny F."/>
            <person name="Miyauchi S."/>
            <person name="Thiergart T."/>
            <person name="Pickel B."/>
            <person name="Atanasova L."/>
            <person name="Karlsson M."/>
            <person name="Huettel B."/>
            <person name="Barry K.W."/>
            <person name="Haridas S."/>
            <person name="Chen C."/>
            <person name="Bauer D."/>
            <person name="Andreopoulos W."/>
            <person name="Pangilinan J."/>
            <person name="LaButti K."/>
            <person name="Riley R."/>
            <person name="Lipzen A."/>
            <person name="Clum A."/>
            <person name="Drula E."/>
            <person name="Henrissat B."/>
            <person name="Kohler A."/>
            <person name="Grigoriev I.V."/>
            <person name="Martin F.M."/>
            <person name="Hacquard S."/>
        </authorList>
    </citation>
    <scope>NUCLEOTIDE SEQUENCE</scope>
    <source>
        <strain evidence="1">MPI-CAGE-AT-0016</strain>
    </source>
</reference>
<gene>
    <name evidence="1" type="ORF">B0T11DRAFT_339177</name>
</gene>
<evidence type="ECO:0000313" key="2">
    <source>
        <dbReference type="Proteomes" id="UP000813385"/>
    </source>
</evidence>
<dbReference type="EMBL" id="JAGPXD010000003">
    <property type="protein sequence ID" value="KAH7362340.1"/>
    <property type="molecule type" value="Genomic_DNA"/>
</dbReference>
<protein>
    <submittedName>
        <fullName evidence="1">Uncharacterized protein</fullName>
    </submittedName>
</protein>